<feature type="domain" description="N-acetyltransferase" evidence="1">
    <location>
        <begin position="107"/>
        <end position="246"/>
    </location>
</feature>
<dbReference type="EMBL" id="CAKMMF010000007">
    <property type="protein sequence ID" value="CAH1201696.1"/>
    <property type="molecule type" value="Genomic_DNA"/>
</dbReference>
<dbReference type="Pfam" id="PF00583">
    <property type="entry name" value="Acetyltransf_1"/>
    <property type="match status" value="1"/>
</dbReference>
<gene>
    <name evidence="2" type="ORF">PAECIP111893_01699</name>
</gene>
<evidence type="ECO:0000313" key="3">
    <source>
        <dbReference type="Proteomes" id="UP000838686"/>
    </source>
</evidence>
<protein>
    <recommendedName>
        <fullName evidence="1">N-acetyltransferase domain-containing protein</fullName>
    </recommendedName>
</protein>
<keyword evidence="3" id="KW-1185">Reference proteome</keyword>
<sequence>MKRSDAFWEMRNLGRTVLEINCDDNDTVDCLKDLASDCETYDYLVAKIPKGRLDLVHAFEDRGFRFLETQIELLYDLKKMREVSGYVKRMADQARYRKVHTLEQLNVLLSRIEEDLFITDRVSLDPLLGTKMAHTRYLNWLSDSLQTGASIYEVELKSRDIGFFYVTEIDSTTGYGALASVYKEYRKRGWGLVVLEAGFKYAKEAGYSRIITRVSSNNLEALRANLNVGFECKDMYYILRRANFSN</sequence>
<dbReference type="Gene3D" id="3.40.630.30">
    <property type="match status" value="1"/>
</dbReference>
<dbReference type="CDD" id="cd04301">
    <property type="entry name" value="NAT_SF"/>
    <property type="match status" value="1"/>
</dbReference>
<evidence type="ECO:0000259" key="1">
    <source>
        <dbReference type="PROSITE" id="PS51186"/>
    </source>
</evidence>
<comment type="caution">
    <text evidence="2">The sequence shown here is derived from an EMBL/GenBank/DDBJ whole genome shotgun (WGS) entry which is preliminary data.</text>
</comment>
<reference evidence="2" key="1">
    <citation type="submission" date="2022-01" db="EMBL/GenBank/DDBJ databases">
        <authorList>
            <person name="Criscuolo A."/>
        </authorList>
    </citation>
    <scope>NUCLEOTIDE SEQUENCE</scope>
    <source>
        <strain evidence="2">CIP111893</strain>
    </source>
</reference>
<name>A0ABM9C1R6_9BACL</name>
<dbReference type="InterPro" id="IPR000182">
    <property type="entry name" value="GNAT_dom"/>
</dbReference>
<dbReference type="InterPro" id="IPR016181">
    <property type="entry name" value="Acyl_CoA_acyltransferase"/>
</dbReference>
<organism evidence="2 3">
    <name type="scientific">Paenibacillus plantiphilus</name>
    <dbReference type="NCBI Taxonomy" id="2905650"/>
    <lineage>
        <taxon>Bacteria</taxon>
        <taxon>Bacillati</taxon>
        <taxon>Bacillota</taxon>
        <taxon>Bacilli</taxon>
        <taxon>Bacillales</taxon>
        <taxon>Paenibacillaceae</taxon>
        <taxon>Paenibacillus</taxon>
    </lineage>
</organism>
<proteinExistence type="predicted"/>
<accession>A0ABM9C1R6</accession>
<dbReference type="SUPFAM" id="SSF55729">
    <property type="entry name" value="Acyl-CoA N-acyltransferases (Nat)"/>
    <property type="match status" value="1"/>
</dbReference>
<dbReference type="Proteomes" id="UP000838686">
    <property type="component" value="Unassembled WGS sequence"/>
</dbReference>
<dbReference type="RefSeq" id="WP_236340039.1">
    <property type="nucleotide sequence ID" value="NZ_CAKMMF010000007.1"/>
</dbReference>
<evidence type="ECO:0000313" key="2">
    <source>
        <dbReference type="EMBL" id="CAH1201696.1"/>
    </source>
</evidence>
<dbReference type="PROSITE" id="PS51186">
    <property type="entry name" value="GNAT"/>
    <property type="match status" value="1"/>
</dbReference>